<dbReference type="SMART" id="SM01014">
    <property type="entry name" value="ARID"/>
    <property type="match status" value="1"/>
</dbReference>
<dbReference type="InterPro" id="IPR036431">
    <property type="entry name" value="ARID_dom_sf"/>
</dbReference>
<dbReference type="CDD" id="cd16100">
    <property type="entry name" value="ARID"/>
    <property type="match status" value="1"/>
</dbReference>
<name>A0A834YI82_TETSI</name>
<dbReference type="PANTHER" id="PTHR46410:SF1">
    <property type="entry name" value="AT-RICH INTERACTIVE DOMAIN-CONTAINING PROTEIN 1"/>
    <property type="match status" value="1"/>
</dbReference>
<dbReference type="InterPro" id="IPR001005">
    <property type="entry name" value="SANT/Myb"/>
</dbReference>
<dbReference type="PANTHER" id="PTHR46410">
    <property type="entry name" value="AT-RICH INTERACTIVE DOMAIN-CONTAINING PROTEIN 2"/>
    <property type="match status" value="1"/>
</dbReference>
<evidence type="ECO:0000313" key="4">
    <source>
        <dbReference type="EMBL" id="KAF8380199.1"/>
    </source>
</evidence>
<protein>
    <recommendedName>
        <fullName evidence="3">ARID domain-containing protein</fullName>
    </recommendedName>
</protein>
<dbReference type="Proteomes" id="UP000655225">
    <property type="component" value="Unassembled WGS sequence"/>
</dbReference>
<evidence type="ECO:0000259" key="3">
    <source>
        <dbReference type="PROSITE" id="PS51011"/>
    </source>
</evidence>
<dbReference type="InterPro" id="IPR000949">
    <property type="entry name" value="ELM2_dom"/>
</dbReference>
<organism evidence="4 5">
    <name type="scientific">Tetracentron sinense</name>
    <name type="common">Spur-leaf</name>
    <dbReference type="NCBI Taxonomy" id="13715"/>
    <lineage>
        <taxon>Eukaryota</taxon>
        <taxon>Viridiplantae</taxon>
        <taxon>Streptophyta</taxon>
        <taxon>Embryophyta</taxon>
        <taxon>Tracheophyta</taxon>
        <taxon>Spermatophyta</taxon>
        <taxon>Magnoliopsida</taxon>
        <taxon>Trochodendrales</taxon>
        <taxon>Trochodendraceae</taxon>
        <taxon>Tetracentron</taxon>
    </lineage>
</organism>
<dbReference type="EMBL" id="JABCRI010000021">
    <property type="protein sequence ID" value="KAF8380199.1"/>
    <property type="molecule type" value="Genomic_DNA"/>
</dbReference>
<evidence type="ECO:0000256" key="1">
    <source>
        <dbReference type="ARBA" id="ARBA00023242"/>
    </source>
</evidence>
<keyword evidence="5" id="KW-1185">Reference proteome</keyword>
<keyword evidence="1" id="KW-0539">Nucleus</keyword>
<comment type="caution">
    <text evidence="4">The sequence shown here is derived from an EMBL/GenBank/DDBJ whole genome shotgun (WGS) entry which is preliminary data.</text>
</comment>
<gene>
    <name evidence="4" type="ORF">HHK36_027681</name>
</gene>
<evidence type="ECO:0000313" key="5">
    <source>
        <dbReference type="Proteomes" id="UP000655225"/>
    </source>
</evidence>
<dbReference type="OMA" id="IFPMDCK"/>
<reference evidence="4 5" key="1">
    <citation type="submission" date="2020-04" db="EMBL/GenBank/DDBJ databases">
        <title>Plant Genome Project.</title>
        <authorList>
            <person name="Zhang R.-G."/>
        </authorList>
    </citation>
    <scope>NUCLEOTIDE SEQUENCE [LARGE SCALE GENOMIC DNA]</scope>
    <source>
        <strain evidence="4">YNK0</strain>
        <tissue evidence="4">Leaf</tissue>
    </source>
</reference>
<feature type="domain" description="ARID" evidence="3">
    <location>
        <begin position="44"/>
        <end position="137"/>
    </location>
</feature>
<feature type="region of interest" description="Disordered" evidence="2">
    <location>
        <begin position="348"/>
        <end position="368"/>
    </location>
</feature>
<dbReference type="SMART" id="SM00501">
    <property type="entry name" value="BRIGHT"/>
    <property type="match status" value="1"/>
</dbReference>
<dbReference type="Pfam" id="PF01388">
    <property type="entry name" value="ARID"/>
    <property type="match status" value="1"/>
</dbReference>
<dbReference type="CDD" id="cd00167">
    <property type="entry name" value="SANT"/>
    <property type="match status" value="1"/>
</dbReference>
<dbReference type="PROSITE" id="PS51011">
    <property type="entry name" value="ARID"/>
    <property type="match status" value="1"/>
</dbReference>
<dbReference type="GO" id="GO:0003677">
    <property type="term" value="F:DNA binding"/>
    <property type="evidence" value="ECO:0007669"/>
    <property type="project" value="InterPro"/>
</dbReference>
<sequence length="611" mass="69125">MAGWSILTDGCALDCNEILQNLQSNGFCLDLDSSLKGDVDGGKDKLRCLFDQILSVFLKEISVSKDSRPLPAMLGDGRSVDLFKLFWVVRERGGYDSVSKNGSWASVAEESGLDSSVTSSVKLIYIKYLDTLDRWFRRILRGKAIGSGLSDRNGNLDLFSVEVQTEFRGLLSEMLDQKEKDEEFPQLDSRKNEMHQSVSGNMYNTHEVSTVPKSDCTKKCVDDNDKEVVILDSSVFKENPHSCKRKLEFLSGMLNWVTELAKHPAGPEIGALLKGSDWNMCGGKELLGQALLARDALFLRRHVDSSDEQSLLQKKQKIHPSIYEDHVDADDQSIERLRCSERILLKKSHSRSGSKSPSASQNDLDVSPSHCVAGLENHPDKQLVTVDSWTANIVIGLFGDDQRQKHVPVGSLFQVEVPDWTGMTSESDSKWLGTRVWPLETGEHNLRIERDPIGKGREDSCDCRLPGSVECVRFHIAEKRMRVKLELGSAFHRWKFNRMGEEVSLPWTVEEEKRFKAIVRLNPPSLYKCFWDQVFRCFRTKSRENLVSYYFNVFLLQRRSYQNRVTPNSIDSDDDESEFGSLSNGFGHEAIKVPGSKSVFCAQNKQCIDLE</sequence>
<dbReference type="AlphaFoldDB" id="A0A834YI82"/>
<proteinExistence type="predicted"/>
<evidence type="ECO:0000256" key="2">
    <source>
        <dbReference type="SAM" id="MobiDB-lite"/>
    </source>
</evidence>
<dbReference type="InterPro" id="IPR001606">
    <property type="entry name" value="ARID_dom"/>
</dbReference>
<dbReference type="SMART" id="SM01189">
    <property type="entry name" value="ELM2"/>
    <property type="match status" value="1"/>
</dbReference>
<dbReference type="Gene3D" id="1.10.150.60">
    <property type="entry name" value="ARID DNA-binding domain"/>
    <property type="match status" value="1"/>
</dbReference>
<dbReference type="SUPFAM" id="SSF46774">
    <property type="entry name" value="ARID-like"/>
    <property type="match status" value="1"/>
</dbReference>
<dbReference type="OrthoDB" id="1938591at2759"/>
<accession>A0A834YI82</accession>